<dbReference type="RefSeq" id="WP_058522634.1">
    <property type="nucleotide sequence ID" value="NZ_CAAAHV010000065.1"/>
</dbReference>
<dbReference type="InterPro" id="IPR025332">
    <property type="entry name" value="DUF4238"/>
</dbReference>
<evidence type="ECO:0000313" key="3">
    <source>
        <dbReference type="Proteomes" id="UP000054735"/>
    </source>
</evidence>
<dbReference type="Pfam" id="PF14022">
    <property type="entry name" value="DUF4238"/>
    <property type="match status" value="1"/>
</dbReference>
<dbReference type="OrthoDB" id="5652957at2"/>
<dbReference type="STRING" id="28083.Lbir_0524"/>
<dbReference type="AlphaFoldDB" id="A0A378ID30"/>
<dbReference type="EMBL" id="LNXT01000005">
    <property type="protein sequence ID" value="KTC75379.1"/>
    <property type="molecule type" value="Genomic_DNA"/>
</dbReference>
<protein>
    <recommendedName>
        <fullName evidence="5">DUF4238 domain-containing protein</fullName>
    </recommendedName>
</protein>
<sequence>MSKHHYIPQFYLKRRLNPNGYIHCYNYISDELVSFQKKSVTDIGQVKNLYKDLEVNHYATLDGEADNVIKIIDEVLRRML</sequence>
<evidence type="ECO:0000313" key="1">
    <source>
        <dbReference type="EMBL" id="KTC75379.1"/>
    </source>
</evidence>
<evidence type="ECO:0000313" key="4">
    <source>
        <dbReference type="Proteomes" id="UP000255066"/>
    </source>
</evidence>
<proteinExistence type="predicted"/>
<dbReference type="Proteomes" id="UP000255066">
    <property type="component" value="Unassembled WGS sequence"/>
</dbReference>
<keyword evidence="3" id="KW-1185">Reference proteome</keyword>
<evidence type="ECO:0000313" key="2">
    <source>
        <dbReference type="EMBL" id="STX33148.1"/>
    </source>
</evidence>
<reference evidence="2 4" key="2">
    <citation type="submission" date="2018-06" db="EMBL/GenBank/DDBJ databases">
        <authorList>
            <consortium name="Pathogen Informatics"/>
            <person name="Doyle S."/>
        </authorList>
    </citation>
    <scope>NUCLEOTIDE SEQUENCE [LARGE SCALE GENOMIC DNA]</scope>
    <source>
        <strain evidence="2 4">NCTC12437</strain>
    </source>
</reference>
<organism evidence="2 4">
    <name type="scientific">Legionella birminghamensis</name>
    <dbReference type="NCBI Taxonomy" id="28083"/>
    <lineage>
        <taxon>Bacteria</taxon>
        <taxon>Pseudomonadati</taxon>
        <taxon>Pseudomonadota</taxon>
        <taxon>Gammaproteobacteria</taxon>
        <taxon>Legionellales</taxon>
        <taxon>Legionellaceae</taxon>
        <taxon>Legionella</taxon>
    </lineage>
</organism>
<name>A0A378ID30_9GAMM</name>
<dbReference type="EMBL" id="UGNW01000001">
    <property type="protein sequence ID" value="STX33148.1"/>
    <property type="molecule type" value="Genomic_DNA"/>
</dbReference>
<dbReference type="Proteomes" id="UP000054735">
    <property type="component" value="Unassembled WGS sequence"/>
</dbReference>
<accession>A0A378ID30</accession>
<reference evidence="1 3" key="1">
    <citation type="submission" date="2015-11" db="EMBL/GenBank/DDBJ databases">
        <title>Genomic analysis of 38 Legionella species identifies large and diverse effector repertoires.</title>
        <authorList>
            <person name="Burstein D."/>
            <person name="Amaro F."/>
            <person name="Zusman T."/>
            <person name="Lifshitz Z."/>
            <person name="Cohen O."/>
            <person name="Gilbert J.A."/>
            <person name="Pupko T."/>
            <person name="Shuman H.A."/>
            <person name="Segal G."/>
        </authorList>
    </citation>
    <scope>NUCLEOTIDE SEQUENCE [LARGE SCALE GENOMIC DNA]</scope>
    <source>
        <strain evidence="1 3">CDC#1407-AL-14</strain>
    </source>
</reference>
<evidence type="ECO:0008006" key="5">
    <source>
        <dbReference type="Google" id="ProtNLM"/>
    </source>
</evidence>
<gene>
    <name evidence="1" type="ORF">Lbir_0524</name>
    <name evidence="2" type="ORF">NCTC12437_02968</name>
</gene>